<evidence type="ECO:0000256" key="10">
    <source>
        <dbReference type="ARBA" id="ARBA00023170"/>
    </source>
</evidence>
<evidence type="ECO:0000256" key="4">
    <source>
        <dbReference type="ARBA" id="ARBA00022692"/>
    </source>
</evidence>
<dbReference type="FunFam" id="1.20.1070.10:FF:000001">
    <property type="entry name" value="Olfactory receptor"/>
    <property type="match status" value="1"/>
</dbReference>
<keyword evidence="6 14" id="KW-1133">Transmembrane helix</keyword>
<feature type="domain" description="G-protein coupled receptors family 1 profile" evidence="15">
    <location>
        <begin position="39"/>
        <end position="289"/>
    </location>
</feature>
<accession>A0A6P7WPY7</accession>
<feature type="transmembrane region" description="Helical" evidence="14">
    <location>
        <begin position="23"/>
        <end position="49"/>
    </location>
</feature>
<keyword evidence="11" id="KW-0325">Glycoprotein</keyword>
<feature type="transmembrane region" description="Helical" evidence="14">
    <location>
        <begin position="204"/>
        <end position="224"/>
    </location>
</feature>
<dbReference type="KEGG" id="muo:115457154"/>
<comment type="subcellular location">
    <subcellularLocation>
        <location evidence="1 14">Cell membrane</location>
        <topology evidence="1 14">Multi-pass membrane protein</topology>
    </subcellularLocation>
</comment>
<comment type="similarity">
    <text evidence="13">Belongs to the G-protein coupled receptor 1 family.</text>
</comment>
<organism evidence="16 17">
    <name type="scientific">Microcaecilia unicolor</name>
    <dbReference type="NCBI Taxonomy" id="1415580"/>
    <lineage>
        <taxon>Eukaryota</taxon>
        <taxon>Metazoa</taxon>
        <taxon>Chordata</taxon>
        <taxon>Craniata</taxon>
        <taxon>Vertebrata</taxon>
        <taxon>Euteleostomi</taxon>
        <taxon>Amphibia</taxon>
        <taxon>Gymnophiona</taxon>
        <taxon>Siphonopidae</taxon>
        <taxon>Microcaecilia</taxon>
    </lineage>
</organism>
<evidence type="ECO:0000256" key="2">
    <source>
        <dbReference type="ARBA" id="ARBA00022475"/>
    </source>
</evidence>
<dbReference type="InterPro" id="IPR017452">
    <property type="entry name" value="GPCR_Rhodpsn_7TM"/>
</dbReference>
<keyword evidence="4 13" id="KW-0812">Transmembrane</keyword>
<dbReference type="GO" id="GO:0005886">
    <property type="term" value="C:plasma membrane"/>
    <property type="evidence" value="ECO:0007669"/>
    <property type="project" value="UniProtKB-SubCell"/>
</dbReference>
<evidence type="ECO:0000256" key="7">
    <source>
        <dbReference type="ARBA" id="ARBA00023040"/>
    </source>
</evidence>
<keyword evidence="16" id="KW-1185">Reference proteome</keyword>
<keyword evidence="3 14" id="KW-0716">Sensory transduction</keyword>
<dbReference type="PANTHER" id="PTHR24242">
    <property type="entry name" value="G-PROTEIN COUPLED RECEPTOR"/>
    <property type="match status" value="1"/>
</dbReference>
<evidence type="ECO:0000256" key="12">
    <source>
        <dbReference type="ARBA" id="ARBA00023224"/>
    </source>
</evidence>
<feature type="transmembrane region" description="Helical" evidence="14">
    <location>
        <begin position="139"/>
        <end position="162"/>
    </location>
</feature>
<keyword evidence="10 13" id="KW-0675">Receptor</keyword>
<dbReference type="CDD" id="cd13954">
    <property type="entry name" value="7tmA_OR"/>
    <property type="match status" value="1"/>
</dbReference>
<evidence type="ECO:0000256" key="9">
    <source>
        <dbReference type="ARBA" id="ARBA00023157"/>
    </source>
</evidence>
<dbReference type="InterPro" id="IPR050939">
    <property type="entry name" value="Olfactory_GPCR1"/>
</dbReference>
<reference evidence="17" key="1">
    <citation type="submission" date="2025-08" db="UniProtKB">
        <authorList>
            <consortium name="RefSeq"/>
        </authorList>
    </citation>
    <scope>IDENTIFICATION</scope>
</reference>
<dbReference type="Proteomes" id="UP000515156">
    <property type="component" value="Chromosome 14"/>
</dbReference>
<sequence>MDNLTLVTEFVLLGFPTQPNLQIVLFLLILILYIATVLENLAIITLVVLDRQLHRPMYIFISNLSFVETIFTTTTTPKMLLGFVADRRTISLAQCFTQLYFFLSLGTVECALLTVMSYDRYVAICNPLHYGTIMTNKMCTILATICWAIGFLWIVMPIYLISQLVFCGTNVMNHFICDMSPLFALTCTRSFITECTCYTFSTTMILIAFLLTILSYTSIVTTIMKIPSTSGRQKSFSTCTSHLTVISIFYGSLIFMYVRPPNAKAALNMDKVIALFYTVITPLVNPLIYSLRNKDVARAVQKAMGRNRIL</sequence>
<keyword evidence="9" id="KW-1015">Disulfide bond</keyword>
<dbReference type="GeneID" id="115457154"/>
<evidence type="ECO:0000313" key="16">
    <source>
        <dbReference type="Proteomes" id="UP000515156"/>
    </source>
</evidence>
<dbReference type="PROSITE" id="PS50262">
    <property type="entry name" value="G_PROTEIN_RECEP_F1_2"/>
    <property type="match status" value="1"/>
</dbReference>
<keyword evidence="5 14" id="KW-0552">Olfaction</keyword>
<dbReference type="InterPro" id="IPR000276">
    <property type="entry name" value="GPCR_Rhodpsn"/>
</dbReference>
<keyword evidence="2 14" id="KW-1003">Cell membrane</keyword>
<feature type="transmembrane region" description="Helical" evidence="14">
    <location>
        <begin position="96"/>
        <end position="118"/>
    </location>
</feature>
<keyword evidence="7 13" id="KW-0297">G-protein coupled receptor</keyword>
<dbReference type="PANTHER" id="PTHR24242:SF359">
    <property type="entry name" value="ODORANT RECEPTOR-RELATED"/>
    <property type="match status" value="1"/>
</dbReference>
<keyword evidence="12 13" id="KW-0807">Transducer</keyword>
<evidence type="ECO:0000256" key="1">
    <source>
        <dbReference type="ARBA" id="ARBA00004651"/>
    </source>
</evidence>
<dbReference type="GO" id="GO:0004930">
    <property type="term" value="F:G protein-coupled receptor activity"/>
    <property type="evidence" value="ECO:0007669"/>
    <property type="project" value="UniProtKB-KW"/>
</dbReference>
<dbReference type="RefSeq" id="XP_030042438.1">
    <property type="nucleotide sequence ID" value="XM_030186578.1"/>
</dbReference>
<dbReference type="PROSITE" id="PS00237">
    <property type="entry name" value="G_PROTEIN_RECEP_F1_1"/>
    <property type="match status" value="1"/>
</dbReference>
<evidence type="ECO:0000256" key="5">
    <source>
        <dbReference type="ARBA" id="ARBA00022725"/>
    </source>
</evidence>
<evidence type="ECO:0000256" key="6">
    <source>
        <dbReference type="ARBA" id="ARBA00022989"/>
    </source>
</evidence>
<dbReference type="GO" id="GO:0004984">
    <property type="term" value="F:olfactory receptor activity"/>
    <property type="evidence" value="ECO:0007669"/>
    <property type="project" value="InterPro"/>
</dbReference>
<proteinExistence type="inferred from homology"/>
<evidence type="ECO:0000256" key="8">
    <source>
        <dbReference type="ARBA" id="ARBA00023136"/>
    </source>
</evidence>
<dbReference type="PRINTS" id="PR00237">
    <property type="entry name" value="GPCRRHODOPSN"/>
</dbReference>
<feature type="transmembrane region" description="Helical" evidence="14">
    <location>
        <begin position="272"/>
        <end position="291"/>
    </location>
</feature>
<dbReference type="SUPFAM" id="SSF81321">
    <property type="entry name" value="Family A G protein-coupled receptor-like"/>
    <property type="match status" value="1"/>
</dbReference>
<evidence type="ECO:0000259" key="15">
    <source>
        <dbReference type="PROSITE" id="PS50262"/>
    </source>
</evidence>
<dbReference type="Gene3D" id="1.20.1070.10">
    <property type="entry name" value="Rhodopsin 7-helix transmembrane proteins"/>
    <property type="match status" value="1"/>
</dbReference>
<feature type="transmembrane region" description="Helical" evidence="14">
    <location>
        <begin position="56"/>
        <end position="76"/>
    </location>
</feature>
<dbReference type="InParanoid" id="A0A6P7WPY7"/>
<dbReference type="Pfam" id="PF13853">
    <property type="entry name" value="7tm_4"/>
    <property type="match status" value="1"/>
</dbReference>
<dbReference type="AlphaFoldDB" id="A0A6P7WPY7"/>
<evidence type="ECO:0000256" key="13">
    <source>
        <dbReference type="RuleBase" id="RU000688"/>
    </source>
</evidence>
<dbReference type="PRINTS" id="PR00245">
    <property type="entry name" value="OLFACTORYR"/>
</dbReference>
<gene>
    <name evidence="17" type="primary">LOC115457154</name>
</gene>
<dbReference type="OrthoDB" id="5950740at2759"/>
<evidence type="ECO:0000256" key="3">
    <source>
        <dbReference type="ARBA" id="ARBA00022606"/>
    </source>
</evidence>
<feature type="transmembrane region" description="Helical" evidence="14">
    <location>
        <begin position="236"/>
        <end position="257"/>
    </location>
</feature>
<evidence type="ECO:0000256" key="11">
    <source>
        <dbReference type="ARBA" id="ARBA00023180"/>
    </source>
</evidence>
<evidence type="ECO:0000256" key="14">
    <source>
        <dbReference type="RuleBase" id="RU363047"/>
    </source>
</evidence>
<dbReference type="FunCoup" id="A0A6P7WPY7">
    <property type="interactions" value="385"/>
</dbReference>
<evidence type="ECO:0000313" key="17">
    <source>
        <dbReference type="RefSeq" id="XP_030042438.1"/>
    </source>
</evidence>
<protein>
    <recommendedName>
        <fullName evidence="14">Olfactory receptor</fullName>
    </recommendedName>
</protein>
<name>A0A6P7WPY7_9AMPH</name>
<dbReference type="InterPro" id="IPR000725">
    <property type="entry name" value="Olfact_rcpt"/>
</dbReference>
<keyword evidence="8 14" id="KW-0472">Membrane</keyword>